<dbReference type="GO" id="GO:0016747">
    <property type="term" value="F:acyltransferase activity, transferring groups other than amino-acyl groups"/>
    <property type="evidence" value="ECO:0007669"/>
    <property type="project" value="InterPro"/>
</dbReference>
<dbReference type="EC" id="2.3.1.-" evidence="3"/>
<dbReference type="PANTHER" id="PTHR23028:SF53">
    <property type="entry name" value="ACYL_TRANSF_3 DOMAIN-CONTAINING PROTEIN"/>
    <property type="match status" value="1"/>
</dbReference>
<feature type="transmembrane region" description="Helical" evidence="1">
    <location>
        <begin position="32"/>
        <end position="55"/>
    </location>
</feature>
<dbReference type="KEGG" id="amuc:Pan181_02180"/>
<feature type="transmembrane region" description="Helical" evidence="1">
    <location>
        <begin position="75"/>
        <end position="95"/>
    </location>
</feature>
<dbReference type="OrthoDB" id="9796461at2"/>
<sequence>MTNSYHFQHIAALDGLRGTAVLVVLLAHMSPLYASGAFGVDVFFVLSGFLITSILIRELIGTQRIAIGRFYARRFLRLLPALWITTTGLVALKWISGELTSHFLWEAVWAVTYTMNWVDGLSFGESRYLVHTWSLAIEEQFYLLWPIALLGLRRTGISLAKQTALLFTLGIFVGVYRNLCEYDSLRIYHGLDTHCDGLLFGSALALLAVGGLERFATANRAIRWLAPVAVMAILVLPVYFTPRSPFTIRWGYSLVAVLSTIVVWHCVTYARTRLVTLFQLRLLVFTGKISYGLYLYHWPIWNFLKSRLPTDHSWLKFATCTLLAYVLASISFYLIERPILRLKDRYFGSIATT</sequence>
<keyword evidence="3" id="KW-0808">Transferase</keyword>
<keyword evidence="1" id="KW-1133">Transmembrane helix</keyword>
<dbReference type="EMBL" id="CP036278">
    <property type="protein sequence ID" value="QDU54038.1"/>
    <property type="molecule type" value="Genomic_DNA"/>
</dbReference>
<dbReference type="InterPro" id="IPR002656">
    <property type="entry name" value="Acyl_transf_3_dom"/>
</dbReference>
<evidence type="ECO:0000259" key="2">
    <source>
        <dbReference type="Pfam" id="PF01757"/>
    </source>
</evidence>
<organism evidence="3 4">
    <name type="scientific">Aeoliella mucimassa</name>
    <dbReference type="NCBI Taxonomy" id="2527972"/>
    <lineage>
        <taxon>Bacteria</taxon>
        <taxon>Pseudomonadati</taxon>
        <taxon>Planctomycetota</taxon>
        <taxon>Planctomycetia</taxon>
        <taxon>Pirellulales</taxon>
        <taxon>Lacipirellulaceae</taxon>
        <taxon>Aeoliella</taxon>
    </lineage>
</organism>
<dbReference type="RefSeq" id="WP_145245068.1">
    <property type="nucleotide sequence ID" value="NZ_CP036278.1"/>
</dbReference>
<evidence type="ECO:0000313" key="3">
    <source>
        <dbReference type="EMBL" id="QDU54038.1"/>
    </source>
</evidence>
<dbReference type="PANTHER" id="PTHR23028">
    <property type="entry name" value="ACETYLTRANSFERASE"/>
    <property type="match status" value="1"/>
</dbReference>
<dbReference type="InterPro" id="IPR050879">
    <property type="entry name" value="Acyltransferase_3"/>
</dbReference>
<protein>
    <submittedName>
        <fullName evidence="3">O-acetyltransferase OatA</fullName>
        <ecNumber evidence="3">2.3.1.-</ecNumber>
    </submittedName>
</protein>
<feature type="transmembrane region" description="Helical" evidence="1">
    <location>
        <begin position="282"/>
        <end position="301"/>
    </location>
</feature>
<feature type="transmembrane region" description="Helical" evidence="1">
    <location>
        <begin position="159"/>
        <end position="177"/>
    </location>
</feature>
<keyword evidence="4" id="KW-1185">Reference proteome</keyword>
<dbReference type="Pfam" id="PF01757">
    <property type="entry name" value="Acyl_transf_3"/>
    <property type="match status" value="1"/>
</dbReference>
<feature type="transmembrane region" description="Helical" evidence="1">
    <location>
        <begin position="313"/>
        <end position="335"/>
    </location>
</feature>
<keyword evidence="3" id="KW-0012">Acyltransferase</keyword>
<feature type="transmembrane region" description="Helical" evidence="1">
    <location>
        <begin position="222"/>
        <end position="240"/>
    </location>
</feature>
<evidence type="ECO:0000256" key="1">
    <source>
        <dbReference type="SAM" id="Phobius"/>
    </source>
</evidence>
<accession>A0A518AH37</accession>
<proteinExistence type="predicted"/>
<name>A0A518AH37_9BACT</name>
<dbReference type="Proteomes" id="UP000315750">
    <property type="component" value="Chromosome"/>
</dbReference>
<dbReference type="GO" id="GO:0016020">
    <property type="term" value="C:membrane"/>
    <property type="evidence" value="ECO:0007669"/>
    <property type="project" value="TreeGrafter"/>
</dbReference>
<feature type="domain" description="Acyltransferase 3" evidence="2">
    <location>
        <begin position="11"/>
        <end position="329"/>
    </location>
</feature>
<reference evidence="3 4" key="1">
    <citation type="submission" date="2019-02" db="EMBL/GenBank/DDBJ databases">
        <title>Deep-cultivation of Planctomycetes and their phenomic and genomic characterization uncovers novel biology.</title>
        <authorList>
            <person name="Wiegand S."/>
            <person name="Jogler M."/>
            <person name="Boedeker C."/>
            <person name="Pinto D."/>
            <person name="Vollmers J."/>
            <person name="Rivas-Marin E."/>
            <person name="Kohn T."/>
            <person name="Peeters S.H."/>
            <person name="Heuer A."/>
            <person name="Rast P."/>
            <person name="Oberbeckmann S."/>
            <person name="Bunk B."/>
            <person name="Jeske O."/>
            <person name="Meyerdierks A."/>
            <person name="Storesund J.E."/>
            <person name="Kallscheuer N."/>
            <person name="Luecker S."/>
            <person name="Lage O.M."/>
            <person name="Pohl T."/>
            <person name="Merkel B.J."/>
            <person name="Hornburger P."/>
            <person name="Mueller R.-W."/>
            <person name="Bruemmer F."/>
            <person name="Labrenz M."/>
            <person name="Spormann A.M."/>
            <person name="Op den Camp H."/>
            <person name="Overmann J."/>
            <person name="Amann R."/>
            <person name="Jetten M.S.M."/>
            <person name="Mascher T."/>
            <person name="Medema M.H."/>
            <person name="Devos D.P."/>
            <person name="Kaster A.-K."/>
            <person name="Ovreas L."/>
            <person name="Rohde M."/>
            <person name="Galperin M.Y."/>
            <person name="Jogler C."/>
        </authorList>
    </citation>
    <scope>NUCLEOTIDE SEQUENCE [LARGE SCALE GENOMIC DNA]</scope>
    <source>
        <strain evidence="3 4">Pan181</strain>
    </source>
</reference>
<feature type="transmembrane region" description="Helical" evidence="1">
    <location>
        <begin position="128"/>
        <end position="152"/>
    </location>
</feature>
<keyword evidence="1" id="KW-0812">Transmembrane</keyword>
<dbReference type="AlphaFoldDB" id="A0A518AH37"/>
<dbReference type="GO" id="GO:0009103">
    <property type="term" value="P:lipopolysaccharide biosynthetic process"/>
    <property type="evidence" value="ECO:0007669"/>
    <property type="project" value="TreeGrafter"/>
</dbReference>
<feature type="transmembrane region" description="Helical" evidence="1">
    <location>
        <begin position="252"/>
        <end position="270"/>
    </location>
</feature>
<keyword evidence="1" id="KW-0472">Membrane</keyword>
<feature type="transmembrane region" description="Helical" evidence="1">
    <location>
        <begin position="197"/>
        <end position="215"/>
    </location>
</feature>
<evidence type="ECO:0000313" key="4">
    <source>
        <dbReference type="Proteomes" id="UP000315750"/>
    </source>
</evidence>
<gene>
    <name evidence="3" type="primary">oatA_1</name>
    <name evidence="3" type="ORF">Pan181_02180</name>
</gene>